<dbReference type="CDD" id="cd03443">
    <property type="entry name" value="PaaI_thioesterase"/>
    <property type="match status" value="1"/>
</dbReference>
<accession>A0A934NEW4</accession>
<evidence type="ECO:0000313" key="4">
    <source>
        <dbReference type="EMBL" id="MBJ7599992.1"/>
    </source>
</evidence>
<dbReference type="NCBIfam" id="TIGR00369">
    <property type="entry name" value="unchar_dom_1"/>
    <property type="match status" value="1"/>
</dbReference>
<evidence type="ECO:0000256" key="2">
    <source>
        <dbReference type="ARBA" id="ARBA00022801"/>
    </source>
</evidence>
<dbReference type="InterPro" id="IPR003736">
    <property type="entry name" value="PAAI_dom"/>
</dbReference>
<dbReference type="Gene3D" id="3.10.129.10">
    <property type="entry name" value="Hotdog Thioesterase"/>
    <property type="match status" value="1"/>
</dbReference>
<name>A0A934NEW4_9BACT</name>
<comment type="similarity">
    <text evidence="1">Belongs to the thioesterase PaaI family.</text>
</comment>
<dbReference type="Proteomes" id="UP000612893">
    <property type="component" value="Unassembled WGS sequence"/>
</dbReference>
<dbReference type="PANTHER" id="PTHR43240:SF5">
    <property type="entry name" value="1,4-DIHYDROXY-2-NAPHTHOYL-COA THIOESTERASE 1"/>
    <property type="match status" value="1"/>
</dbReference>
<dbReference type="Pfam" id="PF03061">
    <property type="entry name" value="4HBT"/>
    <property type="match status" value="1"/>
</dbReference>
<evidence type="ECO:0000256" key="1">
    <source>
        <dbReference type="ARBA" id="ARBA00008324"/>
    </source>
</evidence>
<comment type="caution">
    <text evidence="4">The sequence shown here is derived from an EMBL/GenBank/DDBJ whole genome shotgun (WGS) entry which is preliminary data.</text>
</comment>
<dbReference type="GO" id="GO:0016289">
    <property type="term" value="F:acyl-CoA hydrolase activity"/>
    <property type="evidence" value="ECO:0007669"/>
    <property type="project" value="UniProtKB-ARBA"/>
</dbReference>
<keyword evidence="5" id="KW-1185">Reference proteome</keyword>
<dbReference type="AlphaFoldDB" id="A0A934NEW4"/>
<protein>
    <submittedName>
        <fullName evidence="4">PaaI family thioesterase</fullName>
    </submittedName>
</protein>
<keyword evidence="2" id="KW-0378">Hydrolase</keyword>
<proteinExistence type="inferred from homology"/>
<sequence>MGIRILEATPDRVTCEWDVSDKHHQSYGIVHGGVHSGVVETIASLGAALAARPRRVVGLENSTSFIRAIRTGRLHAEALPITRGRTTQVWEASIRDEHEHLVALGRVRLLCLDAERPLG</sequence>
<dbReference type="InterPro" id="IPR029069">
    <property type="entry name" value="HotDog_dom_sf"/>
</dbReference>
<evidence type="ECO:0000313" key="5">
    <source>
        <dbReference type="Proteomes" id="UP000612893"/>
    </source>
</evidence>
<dbReference type="PANTHER" id="PTHR43240">
    <property type="entry name" value="1,4-DIHYDROXY-2-NAPHTHOYL-COA THIOESTERASE 1"/>
    <property type="match status" value="1"/>
</dbReference>
<dbReference type="InterPro" id="IPR006683">
    <property type="entry name" value="Thioestr_dom"/>
</dbReference>
<organism evidence="4 5">
    <name type="scientific">Candidatus Nephthysia bennettiae</name>
    <dbReference type="NCBI Taxonomy" id="3127016"/>
    <lineage>
        <taxon>Bacteria</taxon>
        <taxon>Bacillati</taxon>
        <taxon>Candidatus Dormiibacterota</taxon>
        <taxon>Candidatus Dormibacteria</taxon>
        <taxon>Candidatus Dormibacterales</taxon>
        <taxon>Candidatus Dormibacteraceae</taxon>
        <taxon>Candidatus Nephthysia</taxon>
    </lineage>
</organism>
<dbReference type="SUPFAM" id="SSF54637">
    <property type="entry name" value="Thioesterase/thiol ester dehydrase-isomerase"/>
    <property type="match status" value="1"/>
</dbReference>
<reference evidence="4" key="1">
    <citation type="submission" date="2020-10" db="EMBL/GenBank/DDBJ databases">
        <title>Ca. Dormibacterota MAGs.</title>
        <authorList>
            <person name="Montgomery K."/>
        </authorList>
    </citation>
    <scope>NUCLEOTIDE SEQUENCE [LARGE SCALE GENOMIC DNA]</scope>
    <source>
        <strain evidence="4">SC8812_S17_10</strain>
    </source>
</reference>
<feature type="domain" description="Thioesterase" evidence="3">
    <location>
        <begin position="27"/>
        <end position="102"/>
    </location>
</feature>
<gene>
    <name evidence="4" type="ORF">JF922_18180</name>
</gene>
<dbReference type="EMBL" id="JAEKNR010000178">
    <property type="protein sequence ID" value="MBJ7599992.1"/>
    <property type="molecule type" value="Genomic_DNA"/>
</dbReference>
<evidence type="ECO:0000259" key="3">
    <source>
        <dbReference type="Pfam" id="PF03061"/>
    </source>
</evidence>